<dbReference type="RefSeq" id="WP_203933831.1">
    <property type="nucleotide sequence ID" value="NZ_BOPH01000128.1"/>
</dbReference>
<evidence type="ECO:0000313" key="2">
    <source>
        <dbReference type="EMBL" id="GIJ74020.1"/>
    </source>
</evidence>
<organism evidence="2 3">
    <name type="scientific">Virgisporangium ochraceum</name>
    <dbReference type="NCBI Taxonomy" id="65505"/>
    <lineage>
        <taxon>Bacteria</taxon>
        <taxon>Bacillati</taxon>
        <taxon>Actinomycetota</taxon>
        <taxon>Actinomycetes</taxon>
        <taxon>Micromonosporales</taxon>
        <taxon>Micromonosporaceae</taxon>
        <taxon>Virgisporangium</taxon>
    </lineage>
</organism>
<proteinExistence type="predicted"/>
<reference evidence="2" key="1">
    <citation type="submission" date="2021-01" db="EMBL/GenBank/DDBJ databases">
        <title>Whole genome shotgun sequence of Virgisporangium ochraceum NBRC 16418.</title>
        <authorList>
            <person name="Komaki H."/>
            <person name="Tamura T."/>
        </authorList>
    </citation>
    <scope>NUCLEOTIDE SEQUENCE</scope>
    <source>
        <strain evidence="2">NBRC 16418</strain>
    </source>
</reference>
<dbReference type="EMBL" id="BOPH01000128">
    <property type="protein sequence ID" value="GIJ74020.1"/>
    <property type="molecule type" value="Genomic_DNA"/>
</dbReference>
<comment type="caution">
    <text evidence="2">The sequence shown here is derived from an EMBL/GenBank/DDBJ whole genome shotgun (WGS) entry which is preliminary data.</text>
</comment>
<protein>
    <submittedName>
        <fullName evidence="2">Uncharacterized protein</fullName>
    </submittedName>
</protein>
<feature type="region of interest" description="Disordered" evidence="1">
    <location>
        <begin position="1"/>
        <end position="56"/>
    </location>
</feature>
<keyword evidence="3" id="KW-1185">Reference proteome</keyword>
<evidence type="ECO:0000256" key="1">
    <source>
        <dbReference type="SAM" id="MobiDB-lite"/>
    </source>
</evidence>
<dbReference type="AlphaFoldDB" id="A0A8J4EFT5"/>
<accession>A0A8J4EFT5</accession>
<name>A0A8J4EFT5_9ACTN</name>
<gene>
    <name evidence="2" type="ORF">Voc01_089370</name>
</gene>
<dbReference type="Proteomes" id="UP000635606">
    <property type="component" value="Unassembled WGS sequence"/>
</dbReference>
<sequence length="141" mass="14507">MPESRRFNTGGGAYADRGGVPQNANRRRYGGVVPSERRPPDGPVASGRRPAGGGEQVFAAARRHVDALDPAASDTGRLRASLARIEAEAARGEDAGVAVIVDELRTLFRLAPELGAAVAAGLLDPSVDVAAAVRTAAARAQ</sequence>
<evidence type="ECO:0000313" key="3">
    <source>
        <dbReference type="Proteomes" id="UP000635606"/>
    </source>
</evidence>